<dbReference type="RefSeq" id="WP_014259569.1">
    <property type="nucleotide sequence ID" value="NC_016629.1"/>
</dbReference>
<dbReference type="PANTHER" id="PTHR42872">
    <property type="entry name" value="PROTEIN-GLUTAMATE METHYLESTERASE/PROTEIN-GLUTAMINE GLUTAMINASE"/>
    <property type="match status" value="1"/>
</dbReference>
<dbReference type="NCBIfam" id="NF009206">
    <property type="entry name" value="PRK12555.1"/>
    <property type="match status" value="1"/>
</dbReference>
<comment type="similarity">
    <text evidence="5">Belongs to the CheB family.</text>
</comment>
<dbReference type="GO" id="GO:0006935">
    <property type="term" value="P:chemotaxis"/>
    <property type="evidence" value="ECO:0007669"/>
    <property type="project" value="UniProtKB-UniRule"/>
</dbReference>
<comment type="catalytic activity">
    <reaction evidence="4 5">
        <text>[protein]-L-glutamate 5-O-methyl ester + H2O = L-glutamyl-[protein] + methanol + H(+)</text>
        <dbReference type="Rhea" id="RHEA:23236"/>
        <dbReference type="Rhea" id="RHEA-COMP:10208"/>
        <dbReference type="Rhea" id="RHEA-COMP:10311"/>
        <dbReference type="ChEBI" id="CHEBI:15377"/>
        <dbReference type="ChEBI" id="CHEBI:15378"/>
        <dbReference type="ChEBI" id="CHEBI:17790"/>
        <dbReference type="ChEBI" id="CHEBI:29973"/>
        <dbReference type="ChEBI" id="CHEBI:82795"/>
        <dbReference type="EC" id="3.1.1.61"/>
    </reaction>
</comment>
<feature type="active site" evidence="5 6">
    <location>
        <position position="299"/>
    </location>
</feature>
<dbReference type="Gene3D" id="3.40.50.180">
    <property type="entry name" value="Methylesterase CheB, C-terminal domain"/>
    <property type="match status" value="1"/>
</dbReference>
<name>F3Z079_DESAF</name>
<evidence type="ECO:0000256" key="7">
    <source>
        <dbReference type="PROSITE-ProRule" id="PRU00169"/>
    </source>
</evidence>
<feature type="active site" evidence="5 6">
    <location>
        <position position="206"/>
    </location>
</feature>
<comment type="domain">
    <text evidence="5">Contains a C-terminal catalytic domain, and an N-terminal region which modulates catalytic activity.</text>
</comment>
<dbReference type="GO" id="GO:0000156">
    <property type="term" value="F:phosphorelay response regulator activity"/>
    <property type="evidence" value="ECO:0007669"/>
    <property type="project" value="InterPro"/>
</dbReference>
<evidence type="ECO:0000256" key="4">
    <source>
        <dbReference type="ARBA" id="ARBA00048267"/>
    </source>
</evidence>
<dbReference type="SUPFAM" id="SSF52738">
    <property type="entry name" value="Methylesterase CheB, C-terminal domain"/>
    <property type="match status" value="1"/>
</dbReference>
<keyword evidence="5 7" id="KW-0597">Phosphoprotein</keyword>
<dbReference type="InterPro" id="IPR001789">
    <property type="entry name" value="Sig_transdc_resp-reg_receiver"/>
</dbReference>
<gene>
    <name evidence="5" type="primary">cheB</name>
    <name evidence="10" type="ORF">Desaf_1444</name>
</gene>
<dbReference type="GO" id="GO:0050568">
    <property type="term" value="F:protein-glutamine glutaminase activity"/>
    <property type="evidence" value="ECO:0007669"/>
    <property type="project" value="UniProtKB-UniRule"/>
</dbReference>
<evidence type="ECO:0000256" key="5">
    <source>
        <dbReference type="HAMAP-Rule" id="MF_00099"/>
    </source>
</evidence>
<evidence type="ECO:0000259" key="8">
    <source>
        <dbReference type="PROSITE" id="PS50110"/>
    </source>
</evidence>
<dbReference type="STRING" id="690850.Desaf_1444"/>
<dbReference type="EC" id="3.1.1.61" evidence="5"/>
<evidence type="ECO:0000256" key="3">
    <source>
        <dbReference type="ARBA" id="ARBA00022801"/>
    </source>
</evidence>
<dbReference type="AlphaFoldDB" id="F3Z079"/>
<dbReference type="HOGENOM" id="CLU_000445_51_0_7"/>
<comment type="catalytic activity">
    <reaction evidence="5">
        <text>L-glutaminyl-[protein] + H2O = L-glutamyl-[protein] + NH4(+)</text>
        <dbReference type="Rhea" id="RHEA:16441"/>
        <dbReference type="Rhea" id="RHEA-COMP:10207"/>
        <dbReference type="Rhea" id="RHEA-COMP:10208"/>
        <dbReference type="ChEBI" id="CHEBI:15377"/>
        <dbReference type="ChEBI" id="CHEBI:28938"/>
        <dbReference type="ChEBI" id="CHEBI:29973"/>
        <dbReference type="ChEBI" id="CHEBI:30011"/>
        <dbReference type="EC" id="3.5.1.44"/>
    </reaction>
</comment>
<accession>F3Z079</accession>
<dbReference type="KEGG" id="daf:Desaf_1444"/>
<comment type="PTM">
    <text evidence="5">Phosphorylated by CheA. Phosphorylation of the N-terminal regulatory domain activates the methylesterase activity.</text>
</comment>
<evidence type="ECO:0000313" key="11">
    <source>
        <dbReference type="Proteomes" id="UP000007844"/>
    </source>
</evidence>
<evidence type="ECO:0000313" key="10">
    <source>
        <dbReference type="EMBL" id="EGJ49781.1"/>
    </source>
</evidence>
<dbReference type="CDD" id="cd17541">
    <property type="entry name" value="REC_CheB-like"/>
    <property type="match status" value="1"/>
</dbReference>
<dbReference type="eggNOG" id="COG2201">
    <property type="taxonomic scope" value="Bacteria"/>
</dbReference>
<dbReference type="InterPro" id="IPR008248">
    <property type="entry name" value="CheB-like"/>
</dbReference>
<dbReference type="PIRSF" id="PIRSF000876">
    <property type="entry name" value="RR_chemtxs_CheB"/>
    <property type="match status" value="1"/>
</dbReference>
<dbReference type="EMBL" id="CP003221">
    <property type="protein sequence ID" value="EGJ49781.1"/>
    <property type="molecule type" value="Genomic_DNA"/>
</dbReference>
<dbReference type="CDD" id="cd16432">
    <property type="entry name" value="CheB_Rec"/>
    <property type="match status" value="1"/>
</dbReference>
<dbReference type="GO" id="GO:0005737">
    <property type="term" value="C:cytoplasm"/>
    <property type="evidence" value="ECO:0007669"/>
    <property type="project" value="UniProtKB-SubCell"/>
</dbReference>
<keyword evidence="2 5" id="KW-0145">Chemotaxis</keyword>
<organism evidence="10 11">
    <name type="scientific">Desulfocurvibacter africanus subsp. africanus str. Walvis Bay</name>
    <dbReference type="NCBI Taxonomy" id="690850"/>
    <lineage>
        <taxon>Bacteria</taxon>
        <taxon>Pseudomonadati</taxon>
        <taxon>Thermodesulfobacteriota</taxon>
        <taxon>Desulfovibrionia</taxon>
        <taxon>Desulfovibrionales</taxon>
        <taxon>Desulfovibrionaceae</taxon>
        <taxon>Desulfocurvibacter</taxon>
    </lineage>
</organism>
<feature type="domain" description="CheB-type methylesterase" evidence="9">
    <location>
        <begin position="167"/>
        <end position="357"/>
    </location>
</feature>
<evidence type="ECO:0000256" key="6">
    <source>
        <dbReference type="PROSITE-ProRule" id="PRU00050"/>
    </source>
</evidence>
<dbReference type="SUPFAM" id="SSF52172">
    <property type="entry name" value="CheY-like"/>
    <property type="match status" value="1"/>
</dbReference>
<reference evidence="10 11" key="1">
    <citation type="journal article" date="2011" name="J. Bacteriol.">
        <title>Genome sequence of the mercury-methylating and pleomorphic Desulfovibrio africanus Strain Walvis Bay.</title>
        <authorList>
            <person name="Brown S.D."/>
            <person name="Wall J.D."/>
            <person name="Kucken A.M."/>
            <person name="Gilmour C.C."/>
            <person name="Podar M."/>
            <person name="Brandt C.C."/>
            <person name="Teshima H."/>
            <person name="Detter J.C."/>
            <person name="Han C.S."/>
            <person name="Land M.L."/>
            <person name="Lucas S."/>
            <person name="Han J."/>
            <person name="Pennacchio L."/>
            <person name="Nolan M."/>
            <person name="Pitluck S."/>
            <person name="Woyke T."/>
            <person name="Goodwin L."/>
            <person name="Palumbo A.V."/>
            <person name="Elias D.A."/>
        </authorList>
    </citation>
    <scope>NUCLEOTIDE SEQUENCE [LARGE SCALE GENOMIC DNA]</scope>
    <source>
        <strain evidence="10 11">Walvis Bay</strain>
    </source>
</reference>
<dbReference type="GO" id="GO:0008984">
    <property type="term" value="F:protein-glutamate methylesterase activity"/>
    <property type="evidence" value="ECO:0007669"/>
    <property type="project" value="UniProtKB-UniRule"/>
</dbReference>
<sequence length="358" mass="38142">MSNTPSRADTAKARAAIRVLIVDDSPSVREFLRNILSDGGFEVAGEAADGAEAVELAARLRPDVITMDISLPVMDGIAATRAIMASTPTSIVIVSAQWAPEEVAKTFDALGAGALAILEKPRFGTPDFACRREQLVSTIKLMAEVKVVRRRTQSADRTKTAFPRQRGLLKRKLVAMGASTGGPQALRAILSGLPKDFPAPIVVVQHISRGFLPGLVHWLNQVSKLTVCIAAHGQAMEPGTVYFAPDDHHLLVARGSTLRLSDAPPEGTLRPCVGQLFRSVAEFLGSRAVGVLLTGMGRDGALELGLMRERGAVTIAQDECTSIVYGMPREAVRLGAAVHVLPQEEIAGMLIGLLSEFT</sequence>
<dbReference type="Proteomes" id="UP000007844">
    <property type="component" value="Chromosome"/>
</dbReference>
<dbReference type="NCBIfam" id="NF001965">
    <property type="entry name" value="PRK00742.1"/>
    <property type="match status" value="1"/>
</dbReference>
<evidence type="ECO:0000256" key="1">
    <source>
        <dbReference type="ARBA" id="ARBA00022490"/>
    </source>
</evidence>
<dbReference type="Pfam" id="PF00072">
    <property type="entry name" value="Response_reg"/>
    <property type="match status" value="1"/>
</dbReference>
<feature type="modified residue" description="4-aspartylphosphate" evidence="5 7">
    <location>
        <position position="68"/>
    </location>
</feature>
<dbReference type="InterPro" id="IPR011006">
    <property type="entry name" value="CheY-like_superfamily"/>
</dbReference>
<dbReference type="PROSITE" id="PS50110">
    <property type="entry name" value="RESPONSE_REGULATORY"/>
    <property type="match status" value="1"/>
</dbReference>
<comment type="subcellular location">
    <subcellularLocation>
        <location evidence="5">Cytoplasm</location>
    </subcellularLocation>
</comment>
<dbReference type="PROSITE" id="PS50122">
    <property type="entry name" value="CHEB"/>
    <property type="match status" value="1"/>
</dbReference>
<protein>
    <recommendedName>
        <fullName evidence="5">Protein-glutamate methylesterase/protein-glutamine glutaminase</fullName>
        <ecNumber evidence="5">3.1.1.61</ecNumber>
        <ecNumber evidence="5">3.5.1.44</ecNumber>
    </recommendedName>
</protein>
<dbReference type="InterPro" id="IPR000673">
    <property type="entry name" value="Sig_transdc_resp-reg_Me-estase"/>
</dbReference>
<dbReference type="EC" id="3.5.1.44" evidence="5"/>
<dbReference type="PANTHER" id="PTHR42872:SF6">
    <property type="entry name" value="PROTEIN-GLUTAMATE METHYLESTERASE_PROTEIN-GLUTAMINE GLUTAMINASE"/>
    <property type="match status" value="1"/>
</dbReference>
<keyword evidence="11" id="KW-1185">Reference proteome</keyword>
<evidence type="ECO:0000256" key="2">
    <source>
        <dbReference type="ARBA" id="ARBA00022500"/>
    </source>
</evidence>
<feature type="active site" evidence="5 6">
    <location>
        <position position="179"/>
    </location>
</feature>
<keyword evidence="3 5" id="KW-0378">Hydrolase</keyword>
<comment type="function">
    <text evidence="5">Involved in chemotaxis. Part of a chemotaxis signal transduction system that modulates chemotaxis in response to various stimuli. Catalyzes the demethylation of specific methylglutamate residues introduced into the chemoreceptors (methyl-accepting chemotaxis proteins or MCP) by CheR. Also mediates the irreversible deamidation of specific glutamine residues to glutamic acid.</text>
</comment>
<dbReference type="InterPro" id="IPR035909">
    <property type="entry name" value="CheB_C"/>
</dbReference>
<dbReference type="SMART" id="SM00448">
    <property type="entry name" value="REC"/>
    <property type="match status" value="1"/>
</dbReference>
<dbReference type="Pfam" id="PF01339">
    <property type="entry name" value="CheB_methylest"/>
    <property type="match status" value="1"/>
</dbReference>
<proteinExistence type="inferred from homology"/>
<dbReference type="Gene3D" id="3.40.50.2300">
    <property type="match status" value="1"/>
</dbReference>
<feature type="domain" description="Response regulatory" evidence="8">
    <location>
        <begin position="18"/>
        <end position="135"/>
    </location>
</feature>
<keyword evidence="1 5" id="KW-0963">Cytoplasm</keyword>
<evidence type="ECO:0000259" key="9">
    <source>
        <dbReference type="PROSITE" id="PS50122"/>
    </source>
</evidence>
<dbReference type="HAMAP" id="MF_00099">
    <property type="entry name" value="CheB_chemtxs"/>
    <property type="match status" value="1"/>
</dbReference>